<keyword evidence="2" id="KW-1185">Reference proteome</keyword>
<proteinExistence type="predicted"/>
<evidence type="ECO:0000313" key="2">
    <source>
        <dbReference type="Proteomes" id="UP001566132"/>
    </source>
</evidence>
<dbReference type="EMBL" id="JBDJPC010000006">
    <property type="protein sequence ID" value="KAL1498334.1"/>
    <property type="molecule type" value="Genomic_DNA"/>
</dbReference>
<gene>
    <name evidence="1" type="ORF">ABEB36_009147</name>
</gene>
<protein>
    <recommendedName>
        <fullName evidence="3">Secreted protein</fullName>
    </recommendedName>
</protein>
<evidence type="ECO:0000313" key="1">
    <source>
        <dbReference type="EMBL" id="KAL1498334.1"/>
    </source>
</evidence>
<reference evidence="1 2" key="1">
    <citation type="submission" date="2024-05" db="EMBL/GenBank/DDBJ databases">
        <title>Genetic variation in Jamaican populations of the coffee berry borer (Hypothenemus hampei).</title>
        <authorList>
            <person name="Errbii M."/>
            <person name="Myrie A."/>
        </authorList>
    </citation>
    <scope>NUCLEOTIDE SEQUENCE [LARGE SCALE GENOMIC DNA]</scope>
    <source>
        <strain evidence="1">JA-Hopewell-2020-01-JO</strain>
        <tissue evidence="1">Whole body</tissue>
    </source>
</reference>
<evidence type="ECO:0008006" key="3">
    <source>
        <dbReference type="Google" id="ProtNLM"/>
    </source>
</evidence>
<dbReference type="AlphaFoldDB" id="A0ABD1EPA3"/>
<name>A0ABD1EPA3_HYPHA</name>
<dbReference type="Proteomes" id="UP001566132">
    <property type="component" value="Unassembled WGS sequence"/>
</dbReference>
<accession>A0ABD1EPA3</accession>
<comment type="caution">
    <text evidence="1">The sequence shown here is derived from an EMBL/GenBank/DDBJ whole genome shotgun (WGS) entry which is preliminary data.</text>
</comment>
<sequence length="105" mass="11687">MMSCSLPIVPVLPSLPSLAAATTQDFPIHIGIKDIVLANIQIFRSRIFSTKSVELSGIRCLCIRRTGAQRHRITYNLVAAAFVKFRSIENHESMEMNPPTFKGKS</sequence>
<organism evidence="1 2">
    <name type="scientific">Hypothenemus hampei</name>
    <name type="common">Coffee berry borer</name>
    <dbReference type="NCBI Taxonomy" id="57062"/>
    <lineage>
        <taxon>Eukaryota</taxon>
        <taxon>Metazoa</taxon>
        <taxon>Ecdysozoa</taxon>
        <taxon>Arthropoda</taxon>
        <taxon>Hexapoda</taxon>
        <taxon>Insecta</taxon>
        <taxon>Pterygota</taxon>
        <taxon>Neoptera</taxon>
        <taxon>Endopterygota</taxon>
        <taxon>Coleoptera</taxon>
        <taxon>Polyphaga</taxon>
        <taxon>Cucujiformia</taxon>
        <taxon>Curculionidae</taxon>
        <taxon>Scolytinae</taxon>
        <taxon>Hypothenemus</taxon>
    </lineage>
</organism>